<reference evidence="5" key="1">
    <citation type="submission" date="2018-12" db="EMBL/GenBank/DDBJ databases">
        <title>Novel natural products biosynthetic potential of the class Ktedonobacteria.</title>
        <authorList>
            <person name="Zheng Y."/>
            <person name="Saitou A."/>
            <person name="Wang C.M."/>
            <person name="Toyoda A."/>
            <person name="Minakuchi Y."/>
            <person name="Sekiguchi Y."/>
            <person name="Ueda K."/>
            <person name="Takano H."/>
            <person name="Sakai Y."/>
            <person name="Yokota A."/>
            <person name="Yabe S."/>
        </authorList>
    </citation>
    <scope>NUCLEOTIDE SEQUENCE</scope>
    <source>
        <strain evidence="5">A3-2</strain>
    </source>
</reference>
<evidence type="ECO:0000313" key="5">
    <source>
        <dbReference type="EMBL" id="BBH92920.1"/>
    </source>
</evidence>
<accession>A0A455SZ00</accession>
<feature type="coiled-coil region" evidence="1">
    <location>
        <begin position="393"/>
        <end position="427"/>
    </location>
</feature>
<dbReference type="AlphaFoldDB" id="A0A455SZ00"/>
<organism evidence="5">
    <name type="scientific">Thermogemmatispora argillosa</name>
    <dbReference type="NCBI Taxonomy" id="2045280"/>
    <lineage>
        <taxon>Bacteria</taxon>
        <taxon>Bacillati</taxon>
        <taxon>Chloroflexota</taxon>
        <taxon>Ktedonobacteria</taxon>
        <taxon>Thermogemmatisporales</taxon>
        <taxon>Thermogemmatisporaceae</taxon>
        <taxon>Thermogemmatispora</taxon>
    </lineage>
</organism>
<evidence type="ECO:0000256" key="3">
    <source>
        <dbReference type="SAM" id="Phobius"/>
    </source>
</evidence>
<protein>
    <recommendedName>
        <fullName evidence="4">HAMP domain-containing protein</fullName>
    </recommendedName>
</protein>
<keyword evidence="3" id="KW-1133">Transmembrane helix</keyword>
<dbReference type="PROSITE" id="PS50885">
    <property type="entry name" value="HAMP"/>
    <property type="match status" value="1"/>
</dbReference>
<feature type="transmembrane region" description="Helical" evidence="3">
    <location>
        <begin position="7"/>
        <end position="30"/>
    </location>
</feature>
<keyword evidence="3" id="KW-0472">Membrane</keyword>
<name>A0A455SZ00_9CHLR</name>
<dbReference type="CDD" id="cd06225">
    <property type="entry name" value="HAMP"/>
    <property type="match status" value="1"/>
</dbReference>
<proteinExistence type="predicted"/>
<feature type="region of interest" description="Disordered" evidence="2">
    <location>
        <begin position="512"/>
        <end position="574"/>
    </location>
</feature>
<feature type="transmembrane region" description="Helical" evidence="3">
    <location>
        <begin position="352"/>
        <end position="373"/>
    </location>
</feature>
<feature type="transmembrane region" description="Helical" evidence="3">
    <location>
        <begin position="224"/>
        <end position="244"/>
    </location>
</feature>
<evidence type="ECO:0000259" key="4">
    <source>
        <dbReference type="PROSITE" id="PS50885"/>
    </source>
</evidence>
<feature type="transmembrane region" description="Helical" evidence="3">
    <location>
        <begin position="76"/>
        <end position="97"/>
    </location>
</feature>
<gene>
    <name evidence="5" type="ORF">KTA_11190</name>
</gene>
<dbReference type="EMBL" id="AP019377">
    <property type="protein sequence ID" value="BBH92920.1"/>
    <property type="molecule type" value="Genomic_DNA"/>
</dbReference>
<dbReference type="GO" id="GO:0007165">
    <property type="term" value="P:signal transduction"/>
    <property type="evidence" value="ECO:0007669"/>
    <property type="project" value="InterPro"/>
</dbReference>
<keyword evidence="3" id="KW-0812">Transmembrane</keyword>
<feature type="transmembrane region" description="Helical" evidence="3">
    <location>
        <begin position="264"/>
        <end position="281"/>
    </location>
</feature>
<evidence type="ECO:0000256" key="1">
    <source>
        <dbReference type="SAM" id="Coils"/>
    </source>
</evidence>
<feature type="transmembrane region" description="Helical" evidence="3">
    <location>
        <begin position="320"/>
        <end position="346"/>
    </location>
</feature>
<keyword evidence="1" id="KW-0175">Coiled coil</keyword>
<feature type="domain" description="HAMP" evidence="4">
    <location>
        <begin position="408"/>
        <end position="459"/>
    </location>
</feature>
<feature type="compositionally biased region" description="Low complexity" evidence="2">
    <location>
        <begin position="522"/>
        <end position="531"/>
    </location>
</feature>
<feature type="transmembrane region" description="Helical" evidence="3">
    <location>
        <begin position="151"/>
        <end position="173"/>
    </location>
</feature>
<feature type="transmembrane region" description="Helical" evidence="3">
    <location>
        <begin position="193"/>
        <end position="217"/>
    </location>
</feature>
<dbReference type="GO" id="GO:0016020">
    <property type="term" value="C:membrane"/>
    <property type="evidence" value="ECO:0007669"/>
    <property type="project" value="InterPro"/>
</dbReference>
<dbReference type="InterPro" id="IPR003660">
    <property type="entry name" value="HAMP_dom"/>
</dbReference>
<feature type="transmembrane region" description="Helical" evidence="3">
    <location>
        <begin position="36"/>
        <end position="56"/>
    </location>
</feature>
<evidence type="ECO:0000256" key="2">
    <source>
        <dbReference type="SAM" id="MobiDB-lite"/>
    </source>
</evidence>
<sequence length="574" mass="62228">MSHRARIGTGVVSCLGLIMLALVLLPLPLLPFPLTTAAVALSVLLLAGALSLGAALASDRSAAEKALLPWDRRERVAWLCIAIGLLLEAVGVGWQLLSAAPPAGLGWQASALPASSLQLLHQLSPLAFALLLWLSLFLWPAASAGRERLLLILDVVVALLALLGLSWNLGIVAALDWPRSLGPLLWEELIRPLVDLLVIGAALLLLLRLGTIGAFPYRLPPRRASLLCLVAGLLLYALADLLMGRASAWSWPWPGAPAWRERELAAMMDTGLLLCGLAAYLRRVVRCHPEGTATPALAPSHGPLRQQLSRRSLQEDISRIATLPFVLCLPSLLLFASCAVLTWNAWQSGQRHLFTGWLLLGLAICGVCLRLLLTLVEQRSLARLLFGSYQQEIQQLEAQLYSASRRSNALEAQLARLREVLAQLAAGNLAARLEPTEDDLKPLAISLNQIADREMRLELWNEHNQLLRTALEDLCAALERCPSGEPLIIPASCEGIPQIERLLAVTGLRQFAEPPQSPQPSMPVSSSTALPPLFPPALPVTGESAGSFPPEHLPFERPSWPADPASSEQEKYWL</sequence>
<feature type="transmembrane region" description="Helical" evidence="3">
    <location>
        <begin position="117"/>
        <end position="139"/>
    </location>
</feature>